<dbReference type="OrthoDB" id="34348at10239"/>
<dbReference type="KEGG" id="vg:28801703"/>
<keyword evidence="3" id="KW-1185">Reference proteome</keyword>
<evidence type="ECO:0000313" key="3">
    <source>
        <dbReference type="Proteomes" id="UP000204502"/>
    </source>
</evidence>
<accession>A0A110A283</accession>
<evidence type="ECO:0000313" key="2">
    <source>
        <dbReference type="EMBL" id="AMB18624.1"/>
    </source>
</evidence>
<gene>
    <name evidence="2" type="ORF">Eldridge_041</name>
</gene>
<evidence type="ECO:0000256" key="1">
    <source>
        <dbReference type="SAM" id="Phobius"/>
    </source>
</evidence>
<protein>
    <submittedName>
        <fullName evidence="2">Uncharacterized protein</fullName>
    </submittedName>
</protein>
<feature type="transmembrane region" description="Helical" evidence="1">
    <location>
        <begin position="43"/>
        <end position="63"/>
    </location>
</feature>
<reference evidence="2 3" key="1">
    <citation type="journal article" date="2016" name="Genome Announc.">
        <title>Complete Genome Sequence of Bacillus megaterium Bacteriophage Eldridge.</title>
        <authorList>
            <person name="Reveille A.M."/>
            <person name="Eldridge K.A."/>
            <person name="Temple L.M."/>
        </authorList>
    </citation>
    <scope>NUCLEOTIDE SEQUENCE [LARGE SCALE GENOMIC DNA]</scope>
</reference>
<dbReference type="EMBL" id="KU253712">
    <property type="protein sequence ID" value="AMB18624.1"/>
    <property type="molecule type" value="Genomic_DNA"/>
</dbReference>
<organism evidence="2 3">
    <name type="scientific">Bacillus phage Eldridge</name>
    <dbReference type="NCBI Taxonomy" id="1776293"/>
    <lineage>
        <taxon>Viruses</taxon>
        <taxon>Duplodnaviria</taxon>
        <taxon>Heunggongvirae</taxon>
        <taxon>Uroviricota</taxon>
        <taxon>Caudoviricetes</taxon>
        <taxon>Herelleviridae</taxon>
        <taxon>Bastillevirinae</taxon>
        <taxon>Eldridgevirus</taxon>
        <taxon>Eldridgevirus eldridge</taxon>
    </lineage>
</organism>
<dbReference type="GeneID" id="28801703"/>
<sequence>MLISSICLTALFYLLACYLSAVTIAILYHAIRYKLPLTILKSSLFIGITYISIITDIVLFGGAMYGSVFVKNGLLTVLILVSIVPTHNGKESRINHDDKRE</sequence>
<keyword evidence="1" id="KW-0472">Membrane</keyword>
<dbReference type="Proteomes" id="UP000204502">
    <property type="component" value="Segment"/>
</dbReference>
<name>A0A110A283_9CAUD</name>
<keyword evidence="1" id="KW-1133">Transmembrane helix</keyword>
<proteinExistence type="predicted"/>
<dbReference type="RefSeq" id="YP_009274748.1">
    <property type="nucleotide sequence ID" value="NC_030920.1"/>
</dbReference>
<feature type="transmembrane region" description="Helical" evidence="1">
    <location>
        <begin position="12"/>
        <end position="31"/>
    </location>
</feature>
<keyword evidence="1" id="KW-0812">Transmembrane</keyword>